<proteinExistence type="predicted"/>
<evidence type="ECO:0000313" key="3">
    <source>
        <dbReference type="EMBL" id="TPD58943.1"/>
    </source>
</evidence>
<dbReference type="EMBL" id="VFIY01000016">
    <property type="protein sequence ID" value="TPD58943.1"/>
    <property type="molecule type" value="Genomic_DNA"/>
</dbReference>
<dbReference type="SUPFAM" id="SSF53474">
    <property type="entry name" value="alpha/beta-Hydrolases"/>
    <property type="match status" value="1"/>
</dbReference>
<dbReference type="InterPro" id="IPR057802">
    <property type="entry name" value="YqhI_dom"/>
</dbReference>
<dbReference type="InterPro" id="IPR002925">
    <property type="entry name" value="Dienelactn_hydro"/>
</dbReference>
<dbReference type="Gene3D" id="3.40.50.1820">
    <property type="entry name" value="alpha/beta hydrolase"/>
    <property type="match status" value="1"/>
</dbReference>
<dbReference type="RefSeq" id="WP_139941520.1">
    <property type="nucleotide sequence ID" value="NZ_JBHSYP010000002.1"/>
</dbReference>
<feature type="domain" description="Dienelactone hydrolase" evidence="1">
    <location>
        <begin position="81"/>
        <end position="289"/>
    </location>
</feature>
<dbReference type="GO" id="GO:0016787">
    <property type="term" value="F:hydrolase activity"/>
    <property type="evidence" value="ECO:0007669"/>
    <property type="project" value="UniProtKB-KW"/>
</dbReference>
<dbReference type="PANTHER" id="PTHR46623">
    <property type="entry name" value="CARBOXYMETHYLENEBUTENOLIDASE-RELATED"/>
    <property type="match status" value="1"/>
</dbReference>
<organism evidence="3 4">
    <name type="scientific">Emcibacter nanhaiensis</name>
    <dbReference type="NCBI Taxonomy" id="1505037"/>
    <lineage>
        <taxon>Bacteria</taxon>
        <taxon>Pseudomonadati</taxon>
        <taxon>Pseudomonadota</taxon>
        <taxon>Alphaproteobacteria</taxon>
        <taxon>Emcibacterales</taxon>
        <taxon>Emcibacteraceae</taxon>
        <taxon>Emcibacter</taxon>
    </lineage>
</organism>
<dbReference type="PANTHER" id="PTHR46623:SF6">
    <property type="entry name" value="ALPHA_BETA-HYDROLASES SUPERFAMILY PROTEIN"/>
    <property type="match status" value="1"/>
</dbReference>
<dbReference type="Proteomes" id="UP000319148">
    <property type="component" value="Unassembled WGS sequence"/>
</dbReference>
<feature type="domain" description="YqhI" evidence="2">
    <location>
        <begin position="6"/>
        <end position="30"/>
    </location>
</feature>
<dbReference type="InterPro" id="IPR051049">
    <property type="entry name" value="Dienelactone_hydrolase-like"/>
</dbReference>
<sequence length="291" mass="32157">MKPKTPQQVFDLYDEYCHGYMDRRSFMNKLTTYAVGGVTMAALLESVMPDYASAQEVAEDDNRIVSQRITYPSPKGAGTMGGLYVRPATVAGKLPGIVVIHENRGLNPYVEDVARRAALGGYQVLAPDALYPLGGYPGNDDDGRSMQRKRDPNKMFEDFVAAVRYLQSREDSTGKVGCVGFCYGGGVSNLLAARLPDLAAAVPFYGRVPPLDEVANIRAPLMIHYAGLDKRINDGWPGYEEALRQHGKNYVMYMYDGVNHGFHNYSTGRYDAKAAALAWDRTMGFFKEHLG</sequence>
<evidence type="ECO:0000259" key="2">
    <source>
        <dbReference type="Pfam" id="PF23678"/>
    </source>
</evidence>
<keyword evidence="4" id="KW-1185">Reference proteome</keyword>
<dbReference type="Pfam" id="PF01738">
    <property type="entry name" value="DLH"/>
    <property type="match status" value="1"/>
</dbReference>
<keyword evidence="3" id="KW-0378">Hydrolase</keyword>
<reference evidence="4" key="1">
    <citation type="submission" date="2019-06" db="EMBL/GenBank/DDBJ databases">
        <title>The complete genome of Emcibacter congregatus ZYLT.</title>
        <authorList>
            <person name="Zhao Z."/>
        </authorList>
    </citation>
    <scope>NUCLEOTIDE SEQUENCE [LARGE SCALE GENOMIC DNA]</scope>
    <source>
        <strain evidence="4">MCCC 1A06723</strain>
    </source>
</reference>
<dbReference type="Pfam" id="PF23678">
    <property type="entry name" value="YqhI"/>
    <property type="match status" value="1"/>
</dbReference>
<accession>A0A501PEV2</accession>
<gene>
    <name evidence="3" type="ORF">FIV46_13760</name>
</gene>
<comment type="caution">
    <text evidence="3">The sequence shown here is derived from an EMBL/GenBank/DDBJ whole genome shotgun (WGS) entry which is preliminary data.</text>
</comment>
<dbReference type="InterPro" id="IPR029058">
    <property type="entry name" value="AB_hydrolase_fold"/>
</dbReference>
<name>A0A501PEV2_9PROT</name>
<dbReference type="AlphaFoldDB" id="A0A501PEV2"/>
<evidence type="ECO:0000259" key="1">
    <source>
        <dbReference type="Pfam" id="PF01738"/>
    </source>
</evidence>
<evidence type="ECO:0000313" key="4">
    <source>
        <dbReference type="Proteomes" id="UP000319148"/>
    </source>
</evidence>
<dbReference type="OrthoDB" id="9771666at2"/>
<protein>
    <submittedName>
        <fullName evidence="3">Dienelactone hydrolase family protein</fullName>
    </submittedName>
</protein>